<proteinExistence type="predicted"/>
<dbReference type="RefSeq" id="WP_305008538.1">
    <property type="nucleotide sequence ID" value="NZ_JAUQSY010000016.1"/>
</dbReference>
<evidence type="ECO:0000256" key="1">
    <source>
        <dbReference type="SAM" id="SignalP"/>
    </source>
</evidence>
<feature type="signal peptide" evidence="1">
    <location>
        <begin position="1"/>
        <end position="21"/>
    </location>
</feature>
<protein>
    <submittedName>
        <fullName evidence="2">Carboxypeptidase-like regulatory domain-containing protein</fullName>
    </submittedName>
</protein>
<dbReference type="EMBL" id="JAUQSY010000016">
    <property type="protein sequence ID" value="MDO7877120.1"/>
    <property type="molecule type" value="Genomic_DNA"/>
</dbReference>
<feature type="chain" id="PRO_5046824009" evidence="1">
    <location>
        <begin position="22"/>
        <end position="142"/>
    </location>
</feature>
<keyword evidence="1" id="KW-0732">Signal</keyword>
<name>A0ABT9BH50_9BACT</name>
<dbReference type="SUPFAM" id="SSF49464">
    <property type="entry name" value="Carboxypeptidase regulatory domain-like"/>
    <property type="match status" value="1"/>
</dbReference>
<gene>
    <name evidence="2" type="ORF">Q5H93_20410</name>
</gene>
<comment type="caution">
    <text evidence="2">The sequence shown here is derived from an EMBL/GenBank/DDBJ whole genome shotgun (WGS) entry which is preliminary data.</text>
</comment>
<sequence>MKTTTFFLLLGLSFCSLPGRATPPTAPTDTLLTAAPGRVFFGTVRGPQGALPGATVWLAHTRTIAVADANGQFALPLPEGLSQVEVTCAYAGLEAEVLTLDANAPAPTLQLLRPAPVAPAHLGTNLRTPYELLKQRVQRVTK</sequence>
<reference evidence="2" key="1">
    <citation type="submission" date="2023-07" db="EMBL/GenBank/DDBJ databases">
        <authorList>
            <person name="Kim M.K."/>
        </authorList>
    </citation>
    <scope>NUCLEOTIDE SEQUENCE</scope>
    <source>
        <strain evidence="2">ASUV-10-1</strain>
    </source>
</reference>
<keyword evidence="3" id="KW-1185">Reference proteome</keyword>
<organism evidence="2 3">
    <name type="scientific">Hymenobacter aranciens</name>
    <dbReference type="NCBI Taxonomy" id="3063996"/>
    <lineage>
        <taxon>Bacteria</taxon>
        <taxon>Pseudomonadati</taxon>
        <taxon>Bacteroidota</taxon>
        <taxon>Cytophagia</taxon>
        <taxon>Cytophagales</taxon>
        <taxon>Hymenobacteraceae</taxon>
        <taxon>Hymenobacter</taxon>
    </lineage>
</organism>
<accession>A0ABT9BH50</accession>
<dbReference type="InterPro" id="IPR008969">
    <property type="entry name" value="CarboxyPept-like_regulatory"/>
</dbReference>
<dbReference type="Proteomes" id="UP001176429">
    <property type="component" value="Unassembled WGS sequence"/>
</dbReference>
<evidence type="ECO:0000313" key="2">
    <source>
        <dbReference type="EMBL" id="MDO7877120.1"/>
    </source>
</evidence>
<evidence type="ECO:0000313" key="3">
    <source>
        <dbReference type="Proteomes" id="UP001176429"/>
    </source>
</evidence>